<organism evidence="12 13">
    <name type="scientific">Labilithrix luteola</name>
    <dbReference type="NCBI Taxonomy" id="1391654"/>
    <lineage>
        <taxon>Bacteria</taxon>
        <taxon>Pseudomonadati</taxon>
        <taxon>Myxococcota</taxon>
        <taxon>Polyangia</taxon>
        <taxon>Polyangiales</taxon>
        <taxon>Labilitrichaceae</taxon>
        <taxon>Labilithrix</taxon>
    </lineage>
</organism>
<dbReference type="GO" id="GO:0008955">
    <property type="term" value="F:peptidoglycan glycosyltransferase activity"/>
    <property type="evidence" value="ECO:0007669"/>
    <property type="project" value="UniProtKB-UniRule"/>
</dbReference>
<dbReference type="GO" id="GO:0005886">
    <property type="term" value="C:plasma membrane"/>
    <property type="evidence" value="ECO:0007669"/>
    <property type="project" value="UniProtKB-SubCell"/>
</dbReference>
<feature type="transmembrane region" description="Helical" evidence="11">
    <location>
        <begin position="312"/>
        <end position="340"/>
    </location>
</feature>
<sequence>MRSRRDHARFFGLPRDNFDWALFLTACALAVFGVVNLYSATSVSRAALSDIYIQQVYWLVLGGILAAVVAVIDYRHYERLGYVLYGIGNVLLVLVFILGKDIRGSSRWIQIGSFSFQPSEFMKLFMIIALAKYLHDDPRTEERSLKDLLIPAMLAAVPTLLILKQPDLGTALICALIFSTICMLTKIRWQSLVTLLVAGGIAVPLLWTYVFHDYQKQRIMVFLNPEANLLGSGWHAHHARVAIGAGGLSGEGFMRGTQNQFLFLPDQHSDFPFAVFAEDWGFLGCLLLVSLYAFLVLWAVRIAATAKDRFGSVLAIGVGALVFWHAFFNLGMVTGILPVVGVTLPLFSAGGSSVLTIMMGIGLLMNVSMRRFYVSPTRTTGLLSGP</sequence>
<dbReference type="NCBIfam" id="TIGR02210">
    <property type="entry name" value="rodA_shape"/>
    <property type="match status" value="1"/>
</dbReference>
<feature type="transmembrane region" description="Helical" evidence="11">
    <location>
        <begin position="280"/>
        <end position="300"/>
    </location>
</feature>
<keyword evidence="4 11" id="KW-0808">Transferase</keyword>
<feature type="transmembrane region" description="Helical" evidence="11">
    <location>
        <begin position="192"/>
        <end position="210"/>
    </location>
</feature>
<dbReference type="RefSeq" id="WP_146651182.1">
    <property type="nucleotide sequence ID" value="NZ_CP012333.1"/>
</dbReference>
<dbReference type="GO" id="GO:0015648">
    <property type="term" value="F:lipid-linked peptidoglycan transporter activity"/>
    <property type="evidence" value="ECO:0007669"/>
    <property type="project" value="TreeGrafter"/>
</dbReference>
<dbReference type="PANTHER" id="PTHR30474:SF1">
    <property type="entry name" value="PEPTIDOGLYCAN GLYCOSYLTRANSFERASE MRDB"/>
    <property type="match status" value="1"/>
</dbReference>
<dbReference type="UniPathway" id="UPA00219"/>
<accession>A0A0K1Q2C0</accession>
<dbReference type="OrthoDB" id="9768187at2"/>
<keyword evidence="9 11" id="KW-0472">Membrane</keyword>
<comment type="similarity">
    <text evidence="11">Belongs to the SEDS family. MrdB/RodA subfamily.</text>
</comment>
<dbReference type="GO" id="GO:0071555">
    <property type="term" value="P:cell wall organization"/>
    <property type="evidence" value="ECO:0007669"/>
    <property type="project" value="UniProtKB-KW"/>
</dbReference>
<comment type="function">
    <text evidence="11">Peptidoglycan polymerase that is essential for cell wall elongation.</text>
</comment>
<dbReference type="STRING" id="1391654.AKJ09_06450"/>
<comment type="subcellular location">
    <subcellularLocation>
        <location evidence="11">Cell membrane</location>
        <topology evidence="11">Multi-pass membrane protein</topology>
    </subcellularLocation>
    <subcellularLocation>
        <location evidence="1">Membrane</location>
        <topology evidence="1">Multi-pass membrane protein</topology>
    </subcellularLocation>
</comment>
<protein>
    <recommendedName>
        <fullName evidence="11">Peptidoglycan glycosyltransferase RodA</fullName>
        <shortName evidence="11">PGT</shortName>
        <ecNumber evidence="11">2.4.99.28</ecNumber>
    </recommendedName>
    <alternativeName>
        <fullName evidence="11">Cell elongation protein RodA</fullName>
    </alternativeName>
    <alternativeName>
        <fullName evidence="11">Cell wall polymerase</fullName>
    </alternativeName>
    <alternativeName>
        <fullName evidence="11">Peptidoglycan polymerase</fullName>
        <shortName evidence="11">PG polymerase</shortName>
    </alternativeName>
</protein>
<feature type="transmembrane region" description="Helical" evidence="11">
    <location>
        <begin position="79"/>
        <end position="99"/>
    </location>
</feature>
<evidence type="ECO:0000256" key="9">
    <source>
        <dbReference type="ARBA" id="ARBA00023136"/>
    </source>
</evidence>
<evidence type="ECO:0000256" key="3">
    <source>
        <dbReference type="ARBA" id="ARBA00022676"/>
    </source>
</evidence>
<feature type="transmembrane region" description="Helical" evidence="11">
    <location>
        <begin position="168"/>
        <end position="185"/>
    </location>
</feature>
<keyword evidence="13" id="KW-1185">Reference proteome</keyword>
<keyword evidence="10 11" id="KW-0961">Cell wall biogenesis/degradation</keyword>
<evidence type="ECO:0000313" key="12">
    <source>
        <dbReference type="EMBL" id="AKU99786.1"/>
    </source>
</evidence>
<reference evidence="12 13" key="1">
    <citation type="submission" date="2015-08" db="EMBL/GenBank/DDBJ databases">
        <authorList>
            <person name="Babu N.S."/>
            <person name="Beckwith C.J."/>
            <person name="Beseler K.G."/>
            <person name="Brison A."/>
            <person name="Carone J.V."/>
            <person name="Caskin T.P."/>
            <person name="Diamond M."/>
            <person name="Durham M.E."/>
            <person name="Foxe J.M."/>
            <person name="Go M."/>
            <person name="Henderson B.A."/>
            <person name="Jones I.B."/>
            <person name="McGettigan J.A."/>
            <person name="Micheletti S.J."/>
            <person name="Nasrallah M.E."/>
            <person name="Ortiz D."/>
            <person name="Piller C.R."/>
            <person name="Privatt S.R."/>
            <person name="Schneider S.L."/>
            <person name="Sharp S."/>
            <person name="Smith T.C."/>
            <person name="Stanton J.D."/>
            <person name="Ullery H.E."/>
            <person name="Wilson R.J."/>
            <person name="Serrano M.G."/>
            <person name="Buck G."/>
            <person name="Lee V."/>
            <person name="Wang Y."/>
            <person name="Carvalho R."/>
            <person name="Voegtly L."/>
            <person name="Shi R."/>
            <person name="Duckworth R."/>
            <person name="Johnson A."/>
            <person name="Loviza R."/>
            <person name="Walstead R."/>
            <person name="Shah Z."/>
            <person name="Kiflezghi M."/>
            <person name="Wade K."/>
            <person name="Ball S.L."/>
            <person name="Bradley K.W."/>
            <person name="Asai D.J."/>
            <person name="Bowman C.A."/>
            <person name="Russell D.A."/>
            <person name="Pope W.H."/>
            <person name="Jacobs-Sera D."/>
            <person name="Hendrix R.W."/>
            <person name="Hatfull G.F."/>
        </authorList>
    </citation>
    <scope>NUCLEOTIDE SEQUENCE [LARGE SCALE GENOMIC DNA]</scope>
    <source>
        <strain evidence="12 13">DSM 27648</strain>
    </source>
</reference>
<evidence type="ECO:0000313" key="13">
    <source>
        <dbReference type="Proteomes" id="UP000064967"/>
    </source>
</evidence>
<evidence type="ECO:0000256" key="8">
    <source>
        <dbReference type="ARBA" id="ARBA00022989"/>
    </source>
</evidence>
<feature type="transmembrane region" description="Helical" evidence="11">
    <location>
        <begin position="51"/>
        <end position="72"/>
    </location>
</feature>
<evidence type="ECO:0000256" key="7">
    <source>
        <dbReference type="ARBA" id="ARBA00022984"/>
    </source>
</evidence>
<dbReference type="InterPro" id="IPR001182">
    <property type="entry name" value="FtsW/RodA"/>
</dbReference>
<feature type="transmembrane region" description="Helical" evidence="11">
    <location>
        <begin position="20"/>
        <end position="39"/>
    </location>
</feature>
<evidence type="ECO:0000256" key="6">
    <source>
        <dbReference type="ARBA" id="ARBA00022960"/>
    </source>
</evidence>
<dbReference type="EMBL" id="CP012333">
    <property type="protein sequence ID" value="AKU99786.1"/>
    <property type="molecule type" value="Genomic_DNA"/>
</dbReference>
<evidence type="ECO:0000256" key="11">
    <source>
        <dbReference type="HAMAP-Rule" id="MF_02079"/>
    </source>
</evidence>
<keyword evidence="2 11" id="KW-1003">Cell membrane</keyword>
<keyword evidence="8 11" id="KW-1133">Transmembrane helix</keyword>
<evidence type="ECO:0000256" key="2">
    <source>
        <dbReference type="ARBA" id="ARBA00022475"/>
    </source>
</evidence>
<dbReference type="Pfam" id="PF01098">
    <property type="entry name" value="FTSW_RODA_SPOVE"/>
    <property type="match status" value="1"/>
</dbReference>
<evidence type="ECO:0000256" key="1">
    <source>
        <dbReference type="ARBA" id="ARBA00004141"/>
    </source>
</evidence>
<gene>
    <name evidence="11" type="primary">rodA</name>
    <name evidence="12" type="ORF">AKJ09_06450</name>
</gene>
<dbReference type="PATRIC" id="fig|1391654.3.peg.6542"/>
<dbReference type="KEGG" id="llu:AKJ09_06450"/>
<dbReference type="PANTHER" id="PTHR30474">
    <property type="entry name" value="CELL CYCLE PROTEIN"/>
    <property type="match status" value="1"/>
</dbReference>
<keyword evidence="5 11" id="KW-0812">Transmembrane</keyword>
<keyword evidence="7 11" id="KW-0573">Peptidoglycan synthesis</keyword>
<evidence type="ECO:0000256" key="10">
    <source>
        <dbReference type="ARBA" id="ARBA00023316"/>
    </source>
</evidence>
<dbReference type="InterPro" id="IPR011923">
    <property type="entry name" value="RodA/MrdB"/>
</dbReference>
<dbReference type="InterPro" id="IPR018365">
    <property type="entry name" value="Cell_cycle_FtsW-rel_CS"/>
</dbReference>
<dbReference type="HAMAP" id="MF_02079">
    <property type="entry name" value="PGT_RodA"/>
    <property type="match status" value="1"/>
</dbReference>
<dbReference type="EC" id="2.4.99.28" evidence="11"/>
<evidence type="ECO:0000256" key="4">
    <source>
        <dbReference type="ARBA" id="ARBA00022679"/>
    </source>
</evidence>
<name>A0A0K1Q2C0_9BACT</name>
<keyword evidence="6 11" id="KW-0133">Cell shape</keyword>
<dbReference type="GO" id="GO:0009252">
    <property type="term" value="P:peptidoglycan biosynthetic process"/>
    <property type="evidence" value="ECO:0007669"/>
    <property type="project" value="UniProtKB-UniRule"/>
</dbReference>
<dbReference type="GO" id="GO:0032153">
    <property type="term" value="C:cell division site"/>
    <property type="evidence" value="ECO:0007669"/>
    <property type="project" value="TreeGrafter"/>
</dbReference>
<dbReference type="AlphaFoldDB" id="A0A0K1Q2C0"/>
<dbReference type="GO" id="GO:0051301">
    <property type="term" value="P:cell division"/>
    <property type="evidence" value="ECO:0007669"/>
    <property type="project" value="InterPro"/>
</dbReference>
<evidence type="ECO:0000256" key="5">
    <source>
        <dbReference type="ARBA" id="ARBA00022692"/>
    </source>
</evidence>
<dbReference type="GO" id="GO:0008360">
    <property type="term" value="P:regulation of cell shape"/>
    <property type="evidence" value="ECO:0007669"/>
    <property type="project" value="UniProtKB-KW"/>
</dbReference>
<comment type="catalytic activity">
    <reaction evidence="11">
        <text>[GlcNAc-(1-&gt;4)-Mur2Ac(oyl-L-Ala-gamma-D-Glu-L-Lys-D-Ala-D-Ala)](n)-di-trans,octa-cis-undecaprenyl diphosphate + beta-D-GlcNAc-(1-&gt;4)-Mur2Ac(oyl-L-Ala-gamma-D-Glu-L-Lys-D-Ala-D-Ala)-di-trans,octa-cis-undecaprenyl diphosphate = [GlcNAc-(1-&gt;4)-Mur2Ac(oyl-L-Ala-gamma-D-Glu-L-Lys-D-Ala-D-Ala)](n+1)-di-trans,octa-cis-undecaprenyl diphosphate + di-trans,octa-cis-undecaprenyl diphosphate + H(+)</text>
        <dbReference type="Rhea" id="RHEA:23708"/>
        <dbReference type="Rhea" id="RHEA-COMP:9602"/>
        <dbReference type="Rhea" id="RHEA-COMP:9603"/>
        <dbReference type="ChEBI" id="CHEBI:15378"/>
        <dbReference type="ChEBI" id="CHEBI:58405"/>
        <dbReference type="ChEBI" id="CHEBI:60033"/>
        <dbReference type="ChEBI" id="CHEBI:78435"/>
        <dbReference type="EC" id="2.4.99.28"/>
    </reaction>
</comment>
<dbReference type="Proteomes" id="UP000064967">
    <property type="component" value="Chromosome"/>
</dbReference>
<feature type="transmembrane region" description="Helical" evidence="11">
    <location>
        <begin position="346"/>
        <end position="365"/>
    </location>
</feature>
<dbReference type="PROSITE" id="PS00428">
    <property type="entry name" value="FTSW_RODA_SPOVE"/>
    <property type="match status" value="1"/>
</dbReference>
<proteinExistence type="inferred from homology"/>
<comment type="pathway">
    <text evidence="11">Cell wall biogenesis; peptidoglycan biosynthesis.</text>
</comment>
<keyword evidence="3 11" id="KW-0328">Glycosyltransferase</keyword>